<keyword evidence="2" id="KW-1185">Reference proteome</keyword>
<evidence type="ECO:0000313" key="1">
    <source>
        <dbReference type="EMBL" id="GAA4604147.1"/>
    </source>
</evidence>
<dbReference type="RefSeq" id="WP_345350132.1">
    <property type="nucleotide sequence ID" value="NZ_BAABHJ010000003.1"/>
</dbReference>
<evidence type="ECO:0000313" key="2">
    <source>
        <dbReference type="Proteomes" id="UP001500212"/>
    </source>
</evidence>
<dbReference type="EMBL" id="BAABHJ010000003">
    <property type="protein sequence ID" value="GAA4604147.1"/>
    <property type="molecule type" value="Genomic_DNA"/>
</dbReference>
<sequence length="491" mass="53163">MSAPPTSLDMAYALLQEGRPVDAEQLMVRELQAVERRHGRGSPEWASAQCDLGNLLFGCGLPDRAVECFRGACAGPLPEDPEAQKEHLTYRLNLGAALMMTGRLEEADAELRRNLQERLAFYGRSHPGYAFGLEPLADVLLKRGAVQEAREAIEEVIANFWRNGHERVATALALRAEIVTAEGGTDPLFPGLDQLPDELVEQVAMTVLNRTDATTAGAAGQMVLTGLVTALEARLGPDHQATLNALSLSANLGRHLGDGAGRIAAIRSVLASYDRQGRAEEALMATLGLAMAQSDAGDLAGTLETYAQARTRADAIGRPELSSQVLRNWGLALSEADRPAEAEKCLREALAAAELGHDYEMLGRARIALGLFLQHRERLAEAQQVVEAGLATLDVAHPDAIVGRSHLKAIMDGRSCGCGDIEGTIAEAFREFVMGRLPQDLLERLDVTVKDGEFAIGVELRREPTEDEIAHLNRVIESANVEFRRRLAHTE</sequence>
<accession>A0ABP8TG65</accession>
<evidence type="ECO:0008006" key="3">
    <source>
        <dbReference type="Google" id="ProtNLM"/>
    </source>
</evidence>
<dbReference type="Pfam" id="PF13374">
    <property type="entry name" value="TPR_10"/>
    <property type="match status" value="1"/>
</dbReference>
<dbReference type="Proteomes" id="UP001500212">
    <property type="component" value="Unassembled WGS sequence"/>
</dbReference>
<organism evidence="1 2">
    <name type="scientific">Actinoallomurus liliacearum</name>
    <dbReference type="NCBI Taxonomy" id="1080073"/>
    <lineage>
        <taxon>Bacteria</taxon>
        <taxon>Bacillati</taxon>
        <taxon>Actinomycetota</taxon>
        <taxon>Actinomycetes</taxon>
        <taxon>Streptosporangiales</taxon>
        <taxon>Thermomonosporaceae</taxon>
        <taxon>Actinoallomurus</taxon>
    </lineage>
</organism>
<gene>
    <name evidence="1" type="ORF">GCM10023195_14060</name>
</gene>
<dbReference type="Gene3D" id="1.25.40.10">
    <property type="entry name" value="Tetratricopeptide repeat domain"/>
    <property type="match status" value="2"/>
</dbReference>
<reference evidence="2" key="1">
    <citation type="journal article" date="2019" name="Int. J. Syst. Evol. Microbiol.">
        <title>The Global Catalogue of Microorganisms (GCM) 10K type strain sequencing project: providing services to taxonomists for standard genome sequencing and annotation.</title>
        <authorList>
            <consortium name="The Broad Institute Genomics Platform"/>
            <consortium name="The Broad Institute Genome Sequencing Center for Infectious Disease"/>
            <person name="Wu L."/>
            <person name="Ma J."/>
        </authorList>
    </citation>
    <scope>NUCLEOTIDE SEQUENCE [LARGE SCALE GENOMIC DNA]</scope>
    <source>
        <strain evidence="2">JCM 17938</strain>
    </source>
</reference>
<proteinExistence type="predicted"/>
<comment type="caution">
    <text evidence="1">The sequence shown here is derived from an EMBL/GenBank/DDBJ whole genome shotgun (WGS) entry which is preliminary data.</text>
</comment>
<dbReference type="InterPro" id="IPR011990">
    <property type="entry name" value="TPR-like_helical_dom_sf"/>
</dbReference>
<dbReference type="SUPFAM" id="SSF48452">
    <property type="entry name" value="TPR-like"/>
    <property type="match status" value="1"/>
</dbReference>
<name>A0ABP8TG65_9ACTN</name>
<protein>
    <recommendedName>
        <fullName evidence="3">Tetratricopeptide repeat protein</fullName>
    </recommendedName>
</protein>